<feature type="compositionally biased region" description="Polar residues" evidence="1">
    <location>
        <begin position="1"/>
        <end position="17"/>
    </location>
</feature>
<dbReference type="EMBL" id="JAHUTJ010014315">
    <property type="protein sequence ID" value="MED6269403.1"/>
    <property type="molecule type" value="Genomic_DNA"/>
</dbReference>
<sequence length="184" mass="20283">MPATTLTSDSRTRTCSAGSPLCLSRRTTRTEPSSGSQLSGLDLPTSGDSSETARIPELWVTEKGEERPSDEMESLYKHLKAARLSPIGQRDFRASFIRRSRNEQINEKLHQLRILSSTLKAKESELHVVGQILDHPALPAPTYRQWKLSNLVLLEEILQHSRATGVATELGAETADESCGEKSG</sequence>
<dbReference type="InterPro" id="IPR051566">
    <property type="entry name" value="CNKSR"/>
</dbReference>
<gene>
    <name evidence="2" type="ORF">CHARACLAT_032769</name>
</gene>
<comment type="caution">
    <text evidence="2">The sequence shown here is derived from an EMBL/GenBank/DDBJ whole genome shotgun (WGS) entry which is preliminary data.</text>
</comment>
<keyword evidence="3" id="KW-1185">Reference proteome</keyword>
<evidence type="ECO:0000256" key="1">
    <source>
        <dbReference type="SAM" id="MobiDB-lite"/>
    </source>
</evidence>
<proteinExistence type="predicted"/>
<feature type="region of interest" description="Disordered" evidence="1">
    <location>
        <begin position="1"/>
        <end position="57"/>
    </location>
</feature>
<dbReference type="PANTHER" id="PTHR12844:SF17">
    <property type="entry name" value="CONNECTOR ENHANCER OF KINASE SUPPRESSOR OF RAS 3"/>
    <property type="match status" value="1"/>
</dbReference>
<name>A0ABU7D2M2_9TELE</name>
<accession>A0ABU7D2M2</accession>
<dbReference type="Proteomes" id="UP001352852">
    <property type="component" value="Unassembled WGS sequence"/>
</dbReference>
<organism evidence="2 3">
    <name type="scientific">Characodon lateralis</name>
    <dbReference type="NCBI Taxonomy" id="208331"/>
    <lineage>
        <taxon>Eukaryota</taxon>
        <taxon>Metazoa</taxon>
        <taxon>Chordata</taxon>
        <taxon>Craniata</taxon>
        <taxon>Vertebrata</taxon>
        <taxon>Euteleostomi</taxon>
        <taxon>Actinopterygii</taxon>
        <taxon>Neopterygii</taxon>
        <taxon>Teleostei</taxon>
        <taxon>Neoteleostei</taxon>
        <taxon>Acanthomorphata</taxon>
        <taxon>Ovalentaria</taxon>
        <taxon>Atherinomorphae</taxon>
        <taxon>Cyprinodontiformes</taxon>
        <taxon>Goodeidae</taxon>
        <taxon>Characodon</taxon>
    </lineage>
</organism>
<feature type="compositionally biased region" description="Polar residues" evidence="1">
    <location>
        <begin position="30"/>
        <end position="39"/>
    </location>
</feature>
<evidence type="ECO:0000313" key="2">
    <source>
        <dbReference type="EMBL" id="MED6269403.1"/>
    </source>
</evidence>
<reference evidence="2 3" key="1">
    <citation type="submission" date="2021-06" db="EMBL/GenBank/DDBJ databases">
        <authorList>
            <person name="Palmer J.M."/>
        </authorList>
    </citation>
    <scope>NUCLEOTIDE SEQUENCE [LARGE SCALE GENOMIC DNA]</scope>
    <source>
        <strain evidence="2 3">CL_MEX2019</strain>
        <tissue evidence="2">Muscle</tissue>
    </source>
</reference>
<protein>
    <submittedName>
        <fullName evidence="2">Uncharacterized protein</fullName>
    </submittedName>
</protein>
<evidence type="ECO:0000313" key="3">
    <source>
        <dbReference type="Proteomes" id="UP001352852"/>
    </source>
</evidence>
<dbReference type="PANTHER" id="PTHR12844">
    <property type="entry name" value="CONNECTOR ENCHANCER OF KINASE SUPPRESSOR OF RAS"/>
    <property type="match status" value="1"/>
</dbReference>